<dbReference type="Proteomes" id="UP000708208">
    <property type="component" value="Unassembled WGS sequence"/>
</dbReference>
<evidence type="ECO:0000313" key="2">
    <source>
        <dbReference type="Proteomes" id="UP000708208"/>
    </source>
</evidence>
<name>A0A8J2KEL2_9HEXA</name>
<gene>
    <name evidence="1" type="ORF">AFUS01_LOCUS27044</name>
</gene>
<reference evidence="1" key="1">
    <citation type="submission" date="2021-06" db="EMBL/GenBank/DDBJ databases">
        <authorList>
            <person name="Hodson N. C."/>
            <person name="Mongue J. A."/>
            <person name="Jaron S. K."/>
        </authorList>
    </citation>
    <scope>NUCLEOTIDE SEQUENCE</scope>
</reference>
<proteinExistence type="predicted"/>
<keyword evidence="2" id="KW-1185">Reference proteome</keyword>
<organism evidence="1 2">
    <name type="scientific">Allacma fusca</name>
    <dbReference type="NCBI Taxonomy" id="39272"/>
    <lineage>
        <taxon>Eukaryota</taxon>
        <taxon>Metazoa</taxon>
        <taxon>Ecdysozoa</taxon>
        <taxon>Arthropoda</taxon>
        <taxon>Hexapoda</taxon>
        <taxon>Collembola</taxon>
        <taxon>Symphypleona</taxon>
        <taxon>Sminthuridae</taxon>
        <taxon>Allacma</taxon>
    </lineage>
</organism>
<evidence type="ECO:0000313" key="1">
    <source>
        <dbReference type="EMBL" id="CAG7816421.1"/>
    </source>
</evidence>
<dbReference type="AlphaFoldDB" id="A0A8J2KEL2"/>
<comment type="caution">
    <text evidence="1">The sequence shown here is derived from an EMBL/GenBank/DDBJ whole genome shotgun (WGS) entry which is preliminary data.</text>
</comment>
<sequence length="74" mass="8400">MLLEKFSDGNMVEIGMLRQSSSFPFYAELSPIIQDSFSNAISRVQFLASISLQASYTYLKKFYEAALFLTKSLD</sequence>
<dbReference type="EMBL" id="CAJVCH010370009">
    <property type="protein sequence ID" value="CAG7816421.1"/>
    <property type="molecule type" value="Genomic_DNA"/>
</dbReference>
<accession>A0A8J2KEL2</accession>
<protein>
    <submittedName>
        <fullName evidence="1">Uncharacterized protein</fullName>
    </submittedName>
</protein>